<name>A0A0J6SKU7_9HYPH</name>
<sequence>MRDPVLRDRIGDHVAVLTLNRPQARNAVDPALAQALGDAVAETEADDTVRAVVLAGEGPVFCAGADLTTVAAGRADDLWTPGGGFAGFVHAARAKPWIAAVEGPALAGGCEIALACDLIVAGEGATFGLPEVTRGLVAAAGGLYRLPRALPRAVALEMILTGASLAADRAHALGLVNRLAPRGAARDEAVALATAIAGNAPRAVRESLAVARLVPDADEAGLRAASEAARARVQATEDCREGPRAFIEKRPPRWTGR</sequence>
<dbReference type="PANTHER" id="PTHR11941">
    <property type="entry name" value="ENOYL-COA HYDRATASE-RELATED"/>
    <property type="match status" value="1"/>
</dbReference>
<dbReference type="Pfam" id="PF00378">
    <property type="entry name" value="ECH_1"/>
    <property type="match status" value="1"/>
</dbReference>
<gene>
    <name evidence="5" type="ORF">VP06_14845</name>
</gene>
<dbReference type="EMBL" id="LABX01000107">
    <property type="protein sequence ID" value="KMO34232.1"/>
    <property type="molecule type" value="Genomic_DNA"/>
</dbReference>
<keyword evidence="3" id="KW-0456">Lyase</keyword>
<keyword evidence="2" id="KW-0443">Lipid metabolism</keyword>
<proteinExistence type="inferred from homology"/>
<dbReference type="Gene3D" id="1.10.12.10">
    <property type="entry name" value="Lyase 2-enoyl-coa Hydratase, Chain A, domain 2"/>
    <property type="match status" value="1"/>
</dbReference>
<dbReference type="InterPro" id="IPR001753">
    <property type="entry name" value="Enoyl-CoA_hydra/iso"/>
</dbReference>
<comment type="caution">
    <text evidence="5">The sequence shown here is derived from an EMBL/GenBank/DDBJ whole genome shotgun (WGS) entry which is preliminary data.</text>
</comment>
<dbReference type="CDD" id="cd06558">
    <property type="entry name" value="crotonase-like"/>
    <property type="match status" value="1"/>
</dbReference>
<dbReference type="RefSeq" id="WP_048464543.1">
    <property type="nucleotide sequence ID" value="NZ_LABX01000107.1"/>
</dbReference>
<evidence type="ECO:0000313" key="5">
    <source>
        <dbReference type="EMBL" id="KMO34232.1"/>
    </source>
</evidence>
<dbReference type="SUPFAM" id="SSF52096">
    <property type="entry name" value="ClpP/crotonase"/>
    <property type="match status" value="1"/>
</dbReference>
<protein>
    <submittedName>
        <fullName evidence="5">Enoyl-CoA hydratase</fullName>
    </submittedName>
</protein>
<evidence type="ECO:0000256" key="2">
    <source>
        <dbReference type="ARBA" id="ARBA00023098"/>
    </source>
</evidence>
<accession>A0A0J6SKU7</accession>
<dbReference type="Proteomes" id="UP000035929">
    <property type="component" value="Unassembled WGS sequence"/>
</dbReference>
<evidence type="ECO:0000256" key="3">
    <source>
        <dbReference type="ARBA" id="ARBA00023239"/>
    </source>
</evidence>
<dbReference type="PANTHER" id="PTHR11941:SF169">
    <property type="entry name" value="(7AS)-7A-METHYL-1,5-DIOXO-2,3,5,6,7,7A-HEXAHYDRO-1H-INDENE-CARBOXYL-COA HYDROLASE"/>
    <property type="match status" value="1"/>
</dbReference>
<evidence type="ECO:0000256" key="1">
    <source>
        <dbReference type="ARBA" id="ARBA00005254"/>
    </source>
</evidence>
<dbReference type="GO" id="GO:0006635">
    <property type="term" value="P:fatty acid beta-oxidation"/>
    <property type="evidence" value="ECO:0007669"/>
    <property type="project" value="TreeGrafter"/>
</dbReference>
<dbReference type="GO" id="GO:0016829">
    <property type="term" value="F:lyase activity"/>
    <property type="evidence" value="ECO:0007669"/>
    <property type="project" value="UniProtKB-KW"/>
</dbReference>
<reference evidence="5 6" key="1">
    <citation type="submission" date="2015-03" db="EMBL/GenBank/DDBJ databases">
        <title>Genome sequencing of Methylobacterium aquaticum DSM16371 type strain.</title>
        <authorList>
            <person name="Chaudhry V."/>
            <person name="Patil P.B."/>
        </authorList>
    </citation>
    <scope>NUCLEOTIDE SEQUENCE [LARGE SCALE GENOMIC DNA]</scope>
    <source>
        <strain evidence="5 6">DSM 16371</strain>
    </source>
</reference>
<dbReference type="InterPro" id="IPR018376">
    <property type="entry name" value="Enoyl-CoA_hyd/isom_CS"/>
</dbReference>
<dbReference type="OrthoDB" id="9775794at2"/>
<dbReference type="InterPro" id="IPR014748">
    <property type="entry name" value="Enoyl-CoA_hydra_C"/>
</dbReference>
<dbReference type="PATRIC" id="fig|270351.6.peg.374"/>
<organism evidence="5 6">
    <name type="scientific">Methylobacterium aquaticum</name>
    <dbReference type="NCBI Taxonomy" id="270351"/>
    <lineage>
        <taxon>Bacteria</taxon>
        <taxon>Pseudomonadati</taxon>
        <taxon>Pseudomonadota</taxon>
        <taxon>Alphaproteobacteria</taxon>
        <taxon>Hyphomicrobiales</taxon>
        <taxon>Methylobacteriaceae</taxon>
        <taxon>Methylobacterium</taxon>
    </lineage>
</organism>
<dbReference type="AlphaFoldDB" id="A0A0J6SKU7"/>
<comment type="similarity">
    <text evidence="1 4">Belongs to the enoyl-CoA hydratase/isomerase family.</text>
</comment>
<dbReference type="Gene3D" id="3.90.226.10">
    <property type="entry name" value="2-enoyl-CoA Hydratase, Chain A, domain 1"/>
    <property type="match status" value="1"/>
</dbReference>
<evidence type="ECO:0000313" key="6">
    <source>
        <dbReference type="Proteomes" id="UP000035929"/>
    </source>
</evidence>
<evidence type="ECO:0000256" key="4">
    <source>
        <dbReference type="RuleBase" id="RU003707"/>
    </source>
</evidence>
<dbReference type="PROSITE" id="PS00166">
    <property type="entry name" value="ENOYL_COA_HYDRATASE"/>
    <property type="match status" value="1"/>
</dbReference>
<dbReference type="InterPro" id="IPR029045">
    <property type="entry name" value="ClpP/crotonase-like_dom_sf"/>
</dbReference>